<reference evidence="3 4" key="1">
    <citation type="submission" date="2017-05" db="EMBL/GenBank/DDBJ databases">
        <authorList>
            <person name="Varghese N."/>
            <person name="Submissions S."/>
        </authorList>
    </citation>
    <scope>NUCLEOTIDE SEQUENCE [LARGE SCALE GENOMIC DNA]</scope>
    <source>
        <strain evidence="3 4">DSM 29506</strain>
    </source>
</reference>
<feature type="region of interest" description="Disordered" evidence="2">
    <location>
        <begin position="1"/>
        <end position="111"/>
    </location>
</feature>
<feature type="compositionally biased region" description="Basic and acidic residues" evidence="2">
    <location>
        <begin position="1"/>
        <end position="12"/>
    </location>
</feature>
<keyword evidence="4" id="KW-1185">Reference proteome</keyword>
<dbReference type="EMBL" id="FXTO01000046">
    <property type="protein sequence ID" value="SMO98751.1"/>
    <property type="molecule type" value="Genomic_DNA"/>
</dbReference>
<sequence length="430" mass="44678">MVSDPEKDKKTPEVPTEEIADAVIIEEQTQEPSEPPADDDAPVIEDAAGPDVDENKADEAEEALDQDAATDDVAEDLPEDADEPPQHDAAEVQDVSEPETPPAPIAEPAPRKGGFVPLVLGGIVAAGLGFGASRFVFPEGWPGVAASSGVEQMAATIQKQADALAKLESRLTKVEARPATPPELETLPGSVSALNDSVTDLTGKLTAVEARLSALEKRPVAEGGAPAAAVEAYERELKALKDAMDKQKAEIQGLLDAATQQKADAELTAQQAMIRSAVSRVQVALDTGKGFAGALSDLTAAGVDVPPTLSKVSENGVATMTELAAEFPEPARKALAAARKAEGSGGSAWNFLRNQLGLRSLEPKEGADADAVLSRAEAALADDRLADALAELEVLPEQGRVELTDWMAKATQRVEAVAAAEDLSAQVASN</sequence>
<dbReference type="AlphaFoldDB" id="A0A521FTD0"/>
<proteinExistence type="predicted"/>
<evidence type="ECO:0000256" key="1">
    <source>
        <dbReference type="SAM" id="Coils"/>
    </source>
</evidence>
<organism evidence="3 4">
    <name type="scientific">Thalassovita litoralis</name>
    <dbReference type="NCBI Taxonomy" id="1010611"/>
    <lineage>
        <taxon>Bacteria</taxon>
        <taxon>Pseudomonadati</taxon>
        <taxon>Pseudomonadota</taxon>
        <taxon>Alphaproteobacteria</taxon>
        <taxon>Rhodobacterales</taxon>
        <taxon>Roseobacteraceae</taxon>
        <taxon>Thalassovita</taxon>
    </lineage>
</organism>
<evidence type="ECO:0008006" key="5">
    <source>
        <dbReference type="Google" id="ProtNLM"/>
    </source>
</evidence>
<name>A0A521FTD0_9RHOB</name>
<feature type="coiled-coil region" evidence="1">
    <location>
        <begin position="150"/>
        <end position="275"/>
    </location>
</feature>
<dbReference type="Proteomes" id="UP000316030">
    <property type="component" value="Unassembled WGS sequence"/>
</dbReference>
<protein>
    <recommendedName>
        <fullName evidence="5">Mitochondrial inner membrane protein</fullName>
    </recommendedName>
</protein>
<dbReference type="Gene3D" id="1.10.287.1490">
    <property type="match status" value="1"/>
</dbReference>
<keyword evidence="1" id="KW-0175">Coiled coil</keyword>
<feature type="compositionally biased region" description="Acidic residues" evidence="2">
    <location>
        <begin position="59"/>
        <end position="83"/>
    </location>
</feature>
<evidence type="ECO:0000256" key="2">
    <source>
        <dbReference type="SAM" id="MobiDB-lite"/>
    </source>
</evidence>
<gene>
    <name evidence="3" type="ORF">SAMN06265173_1467</name>
</gene>
<evidence type="ECO:0000313" key="4">
    <source>
        <dbReference type="Proteomes" id="UP000316030"/>
    </source>
</evidence>
<accession>A0A521FTD0</accession>
<evidence type="ECO:0000313" key="3">
    <source>
        <dbReference type="EMBL" id="SMO98751.1"/>
    </source>
</evidence>